<dbReference type="Proteomes" id="UP000199398">
    <property type="component" value="Unassembled WGS sequence"/>
</dbReference>
<evidence type="ECO:0000313" key="3">
    <source>
        <dbReference type="EMBL" id="RKT88116.1"/>
    </source>
</evidence>
<keyword evidence="6" id="KW-1185">Reference proteome</keyword>
<dbReference type="Gene3D" id="1.10.260.40">
    <property type="entry name" value="lambda repressor-like DNA-binding domains"/>
    <property type="match status" value="1"/>
</dbReference>
<feature type="domain" description="HTH cro/C1-type" evidence="2">
    <location>
        <begin position="31"/>
        <end position="83"/>
    </location>
</feature>
<accession>A0A1I4R9I0</accession>
<evidence type="ECO:0000313" key="6">
    <source>
        <dbReference type="Proteomes" id="UP000270697"/>
    </source>
</evidence>
<dbReference type="Proteomes" id="UP000270697">
    <property type="component" value="Unassembled WGS sequence"/>
</dbReference>
<dbReference type="GO" id="GO:0003677">
    <property type="term" value="F:DNA binding"/>
    <property type="evidence" value="ECO:0007669"/>
    <property type="project" value="InterPro"/>
</dbReference>
<dbReference type="PROSITE" id="PS50943">
    <property type="entry name" value="HTH_CROC1"/>
    <property type="match status" value="1"/>
</dbReference>
<feature type="region of interest" description="Disordered" evidence="1">
    <location>
        <begin position="1"/>
        <end position="22"/>
    </location>
</feature>
<evidence type="ECO:0000259" key="2">
    <source>
        <dbReference type="PROSITE" id="PS50943"/>
    </source>
</evidence>
<dbReference type="RefSeq" id="WP_093145963.1">
    <property type="nucleotide sequence ID" value="NZ_FOUP01000001.1"/>
</dbReference>
<dbReference type="OrthoDB" id="3694953at2"/>
<evidence type="ECO:0000313" key="4">
    <source>
        <dbReference type="EMBL" id="SFM48610.1"/>
    </source>
</evidence>
<evidence type="ECO:0000313" key="5">
    <source>
        <dbReference type="Proteomes" id="UP000199398"/>
    </source>
</evidence>
<reference evidence="4 5" key="1">
    <citation type="submission" date="2016-10" db="EMBL/GenBank/DDBJ databases">
        <authorList>
            <person name="de Groot N.N."/>
        </authorList>
    </citation>
    <scope>NUCLEOTIDE SEQUENCE [LARGE SCALE GENOMIC DNA]</scope>
    <source>
        <strain evidence="4 5">CPCC 201259</strain>
    </source>
</reference>
<dbReference type="AlphaFoldDB" id="A0A1I4R9I0"/>
<organism evidence="4 5">
    <name type="scientific">Saccharopolyspora antimicrobica</name>
    <dbReference type="NCBI Taxonomy" id="455193"/>
    <lineage>
        <taxon>Bacteria</taxon>
        <taxon>Bacillati</taxon>
        <taxon>Actinomycetota</taxon>
        <taxon>Actinomycetes</taxon>
        <taxon>Pseudonocardiales</taxon>
        <taxon>Pseudonocardiaceae</taxon>
        <taxon>Saccharopolyspora</taxon>
    </lineage>
</organism>
<dbReference type="InterPro" id="IPR010982">
    <property type="entry name" value="Lambda_DNA-bd_dom_sf"/>
</dbReference>
<dbReference type="SUPFAM" id="SSF47413">
    <property type="entry name" value="lambda repressor-like DNA-binding domains"/>
    <property type="match status" value="1"/>
</dbReference>
<dbReference type="EMBL" id="FOUP01000001">
    <property type="protein sequence ID" value="SFM48610.1"/>
    <property type="molecule type" value="Genomic_DNA"/>
</dbReference>
<protein>
    <submittedName>
        <fullName evidence="3 4">Helix-turn-helix</fullName>
    </submittedName>
</protein>
<evidence type="ECO:0000256" key="1">
    <source>
        <dbReference type="SAM" id="MobiDB-lite"/>
    </source>
</evidence>
<dbReference type="CDD" id="cd00093">
    <property type="entry name" value="HTH_XRE"/>
    <property type="match status" value="1"/>
</dbReference>
<proteinExistence type="predicted"/>
<dbReference type="Pfam" id="PF01381">
    <property type="entry name" value="HTH_3"/>
    <property type="match status" value="1"/>
</dbReference>
<dbReference type="EMBL" id="RBXX01000002">
    <property type="protein sequence ID" value="RKT88116.1"/>
    <property type="molecule type" value="Genomic_DNA"/>
</dbReference>
<gene>
    <name evidence="3" type="ORF">ATL45_6545</name>
    <name evidence="4" type="ORF">SAMN05421805_101448</name>
</gene>
<reference evidence="3 6" key="2">
    <citation type="submission" date="2018-10" db="EMBL/GenBank/DDBJ databases">
        <title>Sequencing the genomes of 1000 actinobacteria strains.</title>
        <authorList>
            <person name="Klenk H.-P."/>
        </authorList>
    </citation>
    <scope>NUCLEOTIDE SEQUENCE [LARGE SCALE GENOMIC DNA]</scope>
    <source>
        <strain evidence="3 6">DSM 45119</strain>
    </source>
</reference>
<dbReference type="InterPro" id="IPR001387">
    <property type="entry name" value="Cro/C1-type_HTH"/>
</dbReference>
<sequence length="83" mass="9187">MPEGGDRPAQVEQETEHPHDTEDLVRLVTLIRTEQGWTKTRLSDATGVPESEISRFEAAEIVPAKPMAMRLLEGMGSIEPGLF</sequence>
<name>A0A1I4R9I0_9PSEU</name>